<evidence type="ECO:0000313" key="3">
    <source>
        <dbReference type="EMBL" id="CAH1114835.1"/>
    </source>
</evidence>
<evidence type="ECO:0000256" key="1">
    <source>
        <dbReference type="SAM" id="MobiDB-lite"/>
    </source>
</evidence>
<feature type="compositionally biased region" description="Acidic residues" evidence="1">
    <location>
        <begin position="103"/>
        <end position="118"/>
    </location>
</feature>
<feature type="compositionally biased region" description="Basic and acidic residues" evidence="1">
    <location>
        <begin position="64"/>
        <end position="75"/>
    </location>
</feature>
<evidence type="ECO:0000259" key="2">
    <source>
        <dbReference type="Pfam" id="PF26634"/>
    </source>
</evidence>
<dbReference type="PANTHER" id="PTHR35374:SF1">
    <property type="entry name" value="PROTEIN KINASE DOMAIN-CONTAINING PROTEIN"/>
    <property type="match status" value="1"/>
</dbReference>
<feature type="region of interest" description="Disordered" evidence="1">
    <location>
        <begin position="59"/>
        <end position="91"/>
    </location>
</feature>
<keyword evidence="4" id="KW-1185">Reference proteome</keyword>
<dbReference type="PANTHER" id="PTHR35374">
    <property type="entry name" value="CYCLIN-DEPENDENT KINASE 11A-LIKE"/>
    <property type="match status" value="1"/>
</dbReference>
<protein>
    <recommendedName>
        <fullName evidence="2">DUF8207 domain-containing protein</fullName>
    </recommendedName>
</protein>
<feature type="compositionally biased region" description="Polar residues" evidence="1">
    <location>
        <begin position="76"/>
        <end position="91"/>
    </location>
</feature>
<dbReference type="Pfam" id="PF26634">
    <property type="entry name" value="DUF8207"/>
    <property type="match status" value="1"/>
</dbReference>
<dbReference type="InterPro" id="IPR058520">
    <property type="entry name" value="DUF8207"/>
</dbReference>
<sequence>MLSKNHIAVATHKRKIAELARSIRKKYLTLKLGRSEQDESIKKLFKPISEPLQEIVKTSTNYSAKKEEPKVDHNETYGSTQFNPPKTSSPVKPNFISLEEVAATEDNPEEFSENDDEISPTSDQSLAPQVVAQYLEQYPPMSLPVVQDYWQNDDKIDQVYGPVYDEDNDWWFLGNKRMEFESKTGNIKLLSGGNQLYLTPGTPGLYQLIFYDKPVYTPDDLKAYKTILETTNVHRNALGHLKGTQRSKYMQIIRPLFSSREGAGLSKLKSLPTQNLDLIYNEKPIEYVYWDDPNELVDRLKLLVASKQAGNTLPHTSDGNIDFKNVKLCNIKEPTGDSDAATKKYIDTSVIEFKTLPAETREIAEFISRDPPIAGKHMATKKYVDEAIVNAKTFLRKNMKKSSTDAAKNINTVTVELDNIKSAIQQDLTPIHRNIRDVSSQLALLEGRISTVSKKVYDLDKRLSDELDRVTKNTINPMVKRVEALEGKRGISSEDVS</sequence>
<evidence type="ECO:0000313" key="4">
    <source>
        <dbReference type="Proteomes" id="UP001153636"/>
    </source>
</evidence>
<dbReference type="OrthoDB" id="6775587at2759"/>
<proteinExistence type="predicted"/>
<feature type="region of interest" description="Disordered" evidence="1">
    <location>
        <begin position="103"/>
        <end position="124"/>
    </location>
</feature>
<organism evidence="3 4">
    <name type="scientific">Psylliodes chrysocephalus</name>
    <dbReference type="NCBI Taxonomy" id="3402493"/>
    <lineage>
        <taxon>Eukaryota</taxon>
        <taxon>Metazoa</taxon>
        <taxon>Ecdysozoa</taxon>
        <taxon>Arthropoda</taxon>
        <taxon>Hexapoda</taxon>
        <taxon>Insecta</taxon>
        <taxon>Pterygota</taxon>
        <taxon>Neoptera</taxon>
        <taxon>Endopterygota</taxon>
        <taxon>Coleoptera</taxon>
        <taxon>Polyphaga</taxon>
        <taxon>Cucujiformia</taxon>
        <taxon>Chrysomeloidea</taxon>
        <taxon>Chrysomelidae</taxon>
        <taxon>Galerucinae</taxon>
        <taxon>Alticini</taxon>
        <taxon>Psylliodes</taxon>
    </lineage>
</organism>
<accession>A0A9P0DDD3</accession>
<name>A0A9P0DDD3_9CUCU</name>
<dbReference type="EMBL" id="OV651820">
    <property type="protein sequence ID" value="CAH1114835.1"/>
    <property type="molecule type" value="Genomic_DNA"/>
</dbReference>
<dbReference type="AlphaFoldDB" id="A0A9P0DDD3"/>
<dbReference type="Proteomes" id="UP001153636">
    <property type="component" value="Chromosome 8"/>
</dbReference>
<feature type="domain" description="DUF8207" evidence="2">
    <location>
        <begin position="155"/>
        <end position="257"/>
    </location>
</feature>
<gene>
    <name evidence="3" type="ORF">PSYICH_LOCUS14850</name>
</gene>
<reference evidence="3" key="1">
    <citation type="submission" date="2022-01" db="EMBL/GenBank/DDBJ databases">
        <authorList>
            <person name="King R."/>
        </authorList>
    </citation>
    <scope>NUCLEOTIDE SEQUENCE</scope>
</reference>